<dbReference type="InterPro" id="IPR009056">
    <property type="entry name" value="Cyt_c-like_dom"/>
</dbReference>
<protein>
    <submittedName>
        <fullName evidence="14">C-type cytochrome</fullName>
    </submittedName>
</protein>
<evidence type="ECO:0000256" key="1">
    <source>
        <dbReference type="ARBA" id="ARBA00004236"/>
    </source>
</evidence>
<dbReference type="RefSeq" id="WP_369788117.1">
    <property type="nucleotide sequence ID" value="NZ_CP165628.1"/>
</dbReference>
<dbReference type="SUPFAM" id="SSF46626">
    <property type="entry name" value="Cytochrome c"/>
    <property type="match status" value="3"/>
</dbReference>
<keyword evidence="8 11" id="KW-0472">Membrane</keyword>
<dbReference type="PIRSF" id="PIRSF000018">
    <property type="entry name" value="Mb_ADH_cyt_c"/>
    <property type="match status" value="1"/>
</dbReference>
<gene>
    <name evidence="14" type="ORF">AB3G37_13555</name>
</gene>
<feature type="binding site" description="covalent" evidence="9">
    <location>
        <position position="45"/>
    </location>
    <ligand>
        <name>heme c</name>
        <dbReference type="ChEBI" id="CHEBI:61717"/>
        <label>1</label>
    </ligand>
</feature>
<dbReference type="PANTHER" id="PTHR35008">
    <property type="entry name" value="BLL4482 PROTEIN-RELATED"/>
    <property type="match status" value="1"/>
</dbReference>
<dbReference type="Gene3D" id="1.10.760.10">
    <property type="entry name" value="Cytochrome c-like domain"/>
    <property type="match status" value="3"/>
</dbReference>
<dbReference type="Pfam" id="PF13442">
    <property type="entry name" value="Cytochrome_CBB3"/>
    <property type="match status" value="1"/>
</dbReference>
<dbReference type="InterPro" id="IPR036909">
    <property type="entry name" value="Cyt_c-like_dom_sf"/>
</dbReference>
<dbReference type="GO" id="GO:0016614">
    <property type="term" value="F:oxidoreductase activity, acting on CH-OH group of donors"/>
    <property type="evidence" value="ECO:0007669"/>
    <property type="project" value="InterPro"/>
</dbReference>
<dbReference type="GO" id="GO:0009055">
    <property type="term" value="F:electron transfer activity"/>
    <property type="evidence" value="ECO:0007669"/>
    <property type="project" value="InterPro"/>
</dbReference>
<evidence type="ECO:0000256" key="11">
    <source>
        <dbReference type="SAM" id="Phobius"/>
    </source>
</evidence>
<sequence>MNKMLFSKISGMAVGLLLSVPAFAQQAQESSLIEKGQYLAVAGDCGACHTAAGGKAFAGGFAVDTPIGRIYSTNITPSKIAGIGNYTLEDFEKAVRKGVRKDGSNLYPAMPYTSYSKINDQDMRALYAYFMQRVIPVDDKAPETSLPFPFNVRLSMAGWNLLFADAKPYVADNSKSAEWNRGAYLVQGLAHCSTCHTPRNPLMAEEKGKDLAGASLGTWFAPNITSDNQAGIGNWSEKDLTSYLTTGRSDNGSQAGGPMLEAIDKSFSKLSPDDVKAIATYIRQISPQSINPTSEVAVNPRPEISEIAIMNGSASEGARLYEAHCATCHQTSGQGGNGLPALYNNAALRRPVADNAVMAILDGLTPSSGQAMPAFNNTLDSQQVATLTNYLFKTFGDSKVQTTPERVKLLREGGSPSPLIAIAKYGMIAGGVIIILLVLGAVIFFSRRKRMK</sequence>
<dbReference type="EMBL" id="CP165628">
    <property type="protein sequence ID" value="XDU70612.1"/>
    <property type="molecule type" value="Genomic_DNA"/>
</dbReference>
<keyword evidence="11" id="KW-0812">Transmembrane</keyword>
<evidence type="ECO:0000259" key="13">
    <source>
        <dbReference type="PROSITE" id="PS51007"/>
    </source>
</evidence>
<keyword evidence="2" id="KW-1003">Cell membrane</keyword>
<evidence type="ECO:0000256" key="3">
    <source>
        <dbReference type="ARBA" id="ARBA00022617"/>
    </source>
</evidence>
<feature type="domain" description="Cytochrome c" evidence="13">
    <location>
        <begin position="31"/>
        <end position="134"/>
    </location>
</feature>
<evidence type="ECO:0000256" key="9">
    <source>
        <dbReference type="PIRSR" id="PIRSR000018-50"/>
    </source>
</evidence>
<feature type="transmembrane region" description="Helical" evidence="11">
    <location>
        <begin position="425"/>
        <end position="445"/>
    </location>
</feature>
<feature type="binding site" description="covalent" evidence="9">
    <location>
        <position position="195"/>
    </location>
    <ligand>
        <name>heme c</name>
        <dbReference type="ChEBI" id="CHEBI:61717"/>
        <label>2</label>
    </ligand>
</feature>
<dbReference type="GO" id="GO:0020037">
    <property type="term" value="F:heme binding"/>
    <property type="evidence" value="ECO:0007669"/>
    <property type="project" value="InterPro"/>
</dbReference>
<feature type="domain" description="Cytochrome c" evidence="13">
    <location>
        <begin position="177"/>
        <end position="286"/>
    </location>
</feature>
<evidence type="ECO:0000313" key="14">
    <source>
        <dbReference type="EMBL" id="XDU70612.1"/>
    </source>
</evidence>
<keyword evidence="5 12" id="KW-0732">Signal</keyword>
<evidence type="ECO:0000256" key="6">
    <source>
        <dbReference type="ARBA" id="ARBA00022737"/>
    </source>
</evidence>
<organism evidence="14">
    <name type="scientific">Rouxiella sp. WC2420</name>
    <dbReference type="NCBI Taxonomy" id="3234145"/>
    <lineage>
        <taxon>Bacteria</taxon>
        <taxon>Pseudomonadati</taxon>
        <taxon>Pseudomonadota</taxon>
        <taxon>Gammaproteobacteria</taxon>
        <taxon>Enterobacterales</taxon>
        <taxon>Yersiniaceae</taxon>
        <taxon>Rouxiella</taxon>
    </lineage>
</organism>
<keyword evidence="6" id="KW-0677">Repeat</keyword>
<keyword evidence="7 10" id="KW-0408">Iron</keyword>
<feature type="binding site" description="covalent" evidence="9">
    <location>
        <position position="48"/>
    </location>
    <ligand>
        <name>heme c</name>
        <dbReference type="ChEBI" id="CHEBI:61717"/>
        <label>1</label>
    </ligand>
</feature>
<keyword evidence="4 10" id="KW-0479">Metal-binding</keyword>
<feature type="binding site" description="axial binding residue" evidence="10">
    <location>
        <position position="196"/>
    </location>
    <ligand>
        <name>heme c</name>
        <dbReference type="ChEBI" id="CHEBI:61717"/>
        <label>2</label>
    </ligand>
    <ligandPart>
        <name>Fe</name>
        <dbReference type="ChEBI" id="CHEBI:18248"/>
    </ligandPart>
</feature>
<feature type="binding site" description="covalent" evidence="9">
    <location>
        <position position="325"/>
    </location>
    <ligand>
        <name>heme c</name>
        <dbReference type="ChEBI" id="CHEBI:61717"/>
        <label>3</label>
    </ligand>
</feature>
<evidence type="ECO:0000256" key="5">
    <source>
        <dbReference type="ARBA" id="ARBA00022729"/>
    </source>
</evidence>
<feature type="binding site" description="axial binding residue" evidence="10">
    <location>
        <position position="329"/>
    </location>
    <ligand>
        <name>heme c</name>
        <dbReference type="ChEBI" id="CHEBI:61717"/>
        <label>3</label>
    </ligand>
    <ligandPart>
        <name>Fe</name>
        <dbReference type="ChEBI" id="CHEBI:18248"/>
    </ligandPart>
</feature>
<evidence type="ECO:0000256" key="7">
    <source>
        <dbReference type="ARBA" id="ARBA00023004"/>
    </source>
</evidence>
<keyword evidence="3 9" id="KW-0349">Heme</keyword>
<dbReference type="PANTHER" id="PTHR35008:SF8">
    <property type="entry name" value="ALCOHOL DEHYDROGENASE CYTOCHROME C SUBUNIT"/>
    <property type="match status" value="1"/>
</dbReference>
<dbReference type="InterPro" id="IPR051459">
    <property type="entry name" value="Cytochrome_c-type_DH"/>
</dbReference>
<feature type="domain" description="Cytochrome c" evidence="13">
    <location>
        <begin position="312"/>
        <end position="395"/>
    </location>
</feature>
<comment type="subcellular location">
    <subcellularLocation>
        <location evidence="1">Cell membrane</location>
    </subcellularLocation>
</comment>
<evidence type="ECO:0000256" key="2">
    <source>
        <dbReference type="ARBA" id="ARBA00022475"/>
    </source>
</evidence>
<dbReference type="AlphaFoldDB" id="A0AB39VMT5"/>
<comment type="cofactor">
    <cofactor evidence="9">
        <name>heme c</name>
        <dbReference type="ChEBI" id="CHEBI:61717"/>
    </cofactor>
    <text evidence="9">Binds 3 heme c groups covalently per subunit.</text>
</comment>
<reference evidence="14" key="1">
    <citation type="submission" date="2024-07" db="EMBL/GenBank/DDBJ databases">
        <authorList>
            <person name="Biller S.J."/>
        </authorList>
    </citation>
    <scope>NUCLEOTIDE SEQUENCE</scope>
    <source>
        <strain evidence="14">WC2420</strain>
    </source>
</reference>
<feature type="binding site" description="axial binding residue" evidence="10">
    <location>
        <position position="49"/>
    </location>
    <ligand>
        <name>heme c</name>
        <dbReference type="ChEBI" id="CHEBI:61717"/>
        <label>1</label>
    </ligand>
    <ligandPart>
        <name>Fe</name>
        <dbReference type="ChEBI" id="CHEBI:18248"/>
    </ligandPart>
</feature>
<dbReference type="Pfam" id="PF00034">
    <property type="entry name" value="Cytochrom_C"/>
    <property type="match status" value="2"/>
</dbReference>
<dbReference type="InterPro" id="IPR014353">
    <property type="entry name" value="Membr-bd_ADH_cyt_c"/>
</dbReference>
<evidence type="ECO:0000256" key="8">
    <source>
        <dbReference type="ARBA" id="ARBA00023136"/>
    </source>
</evidence>
<dbReference type="GO" id="GO:0005886">
    <property type="term" value="C:plasma membrane"/>
    <property type="evidence" value="ECO:0007669"/>
    <property type="project" value="UniProtKB-SubCell"/>
</dbReference>
<evidence type="ECO:0000256" key="4">
    <source>
        <dbReference type="ARBA" id="ARBA00022723"/>
    </source>
</evidence>
<feature type="chain" id="PRO_5044223892" evidence="12">
    <location>
        <begin position="25"/>
        <end position="452"/>
    </location>
</feature>
<accession>A0AB39VMT5</accession>
<keyword evidence="11" id="KW-1133">Transmembrane helix</keyword>
<dbReference type="GO" id="GO:0005506">
    <property type="term" value="F:iron ion binding"/>
    <property type="evidence" value="ECO:0007669"/>
    <property type="project" value="InterPro"/>
</dbReference>
<dbReference type="CDD" id="cd12087">
    <property type="entry name" value="TM_EGFR-like"/>
    <property type="match status" value="1"/>
</dbReference>
<evidence type="ECO:0000256" key="10">
    <source>
        <dbReference type="PIRSR" id="PIRSR000018-51"/>
    </source>
</evidence>
<feature type="binding site" description="covalent" evidence="9">
    <location>
        <position position="328"/>
    </location>
    <ligand>
        <name>heme c</name>
        <dbReference type="ChEBI" id="CHEBI:61717"/>
        <label>3</label>
    </ligand>
</feature>
<dbReference type="PROSITE" id="PS51007">
    <property type="entry name" value="CYTC"/>
    <property type="match status" value="3"/>
</dbReference>
<feature type="signal peptide" evidence="12">
    <location>
        <begin position="1"/>
        <end position="24"/>
    </location>
</feature>
<evidence type="ECO:0000256" key="12">
    <source>
        <dbReference type="SAM" id="SignalP"/>
    </source>
</evidence>
<name>A0AB39VMT5_9GAMM</name>
<proteinExistence type="predicted"/>
<feature type="binding site" description="covalent" evidence="9">
    <location>
        <position position="192"/>
    </location>
    <ligand>
        <name>heme c</name>
        <dbReference type="ChEBI" id="CHEBI:61717"/>
        <label>2</label>
    </ligand>
</feature>